<evidence type="ECO:0000313" key="3">
    <source>
        <dbReference type="EMBL" id="KAF6423730.1"/>
    </source>
</evidence>
<dbReference type="InterPro" id="IPR036186">
    <property type="entry name" value="Serpin_sf"/>
</dbReference>
<dbReference type="GO" id="GO:0004867">
    <property type="term" value="F:serine-type endopeptidase inhibitor activity"/>
    <property type="evidence" value="ECO:0007669"/>
    <property type="project" value="InterPro"/>
</dbReference>
<keyword evidence="1" id="KW-0812">Transmembrane</keyword>
<accession>A0A7J8DKU8</accession>
<evidence type="ECO:0000313" key="4">
    <source>
        <dbReference type="Proteomes" id="UP000593571"/>
    </source>
</evidence>
<dbReference type="AlphaFoldDB" id="A0A7J8DKU8"/>
<dbReference type="InterPro" id="IPR042178">
    <property type="entry name" value="Serpin_sf_1"/>
</dbReference>
<dbReference type="Proteomes" id="UP000593571">
    <property type="component" value="Unassembled WGS sequence"/>
</dbReference>
<keyword evidence="1" id="KW-0472">Membrane</keyword>
<name>A0A7J8DKU8_ROUAE</name>
<sequence length="135" mass="15006">MDSLSTANVEFCLDMFKELNNNSVGNNIFFSPLSLLYALSMILLGARGNSAQQVEKVLHFNHIAESLKPEFKGSAKCSQTGRIHSEFGVLFSQLNQPDSNYTLSIANRLYGTKAMSFHQGRSRTSLERARSTLLV</sequence>
<dbReference type="Gene3D" id="3.30.497.10">
    <property type="entry name" value="Antithrombin, subunit I, domain 2"/>
    <property type="match status" value="1"/>
</dbReference>
<evidence type="ECO:0000256" key="1">
    <source>
        <dbReference type="SAM" id="Phobius"/>
    </source>
</evidence>
<comment type="caution">
    <text evidence="3">The sequence shown here is derived from an EMBL/GenBank/DDBJ whole genome shotgun (WGS) entry which is preliminary data.</text>
</comment>
<gene>
    <name evidence="3" type="ORF">HJG63_017403</name>
</gene>
<dbReference type="EMBL" id="JACASE010000012">
    <property type="protein sequence ID" value="KAF6423730.1"/>
    <property type="molecule type" value="Genomic_DNA"/>
</dbReference>
<keyword evidence="1" id="KW-1133">Transmembrane helix</keyword>
<dbReference type="PANTHER" id="PTHR11461:SF199">
    <property type="entry name" value="SERPIN B11"/>
    <property type="match status" value="1"/>
</dbReference>
<dbReference type="InterPro" id="IPR000215">
    <property type="entry name" value="Serpin_fam"/>
</dbReference>
<keyword evidence="4" id="KW-1185">Reference proteome</keyword>
<evidence type="ECO:0000259" key="2">
    <source>
        <dbReference type="Pfam" id="PF00079"/>
    </source>
</evidence>
<protein>
    <submittedName>
        <fullName evidence="3">Serpin family B member 11</fullName>
    </submittedName>
</protein>
<dbReference type="Pfam" id="PF00079">
    <property type="entry name" value="Serpin"/>
    <property type="match status" value="1"/>
</dbReference>
<organism evidence="3 4">
    <name type="scientific">Rousettus aegyptiacus</name>
    <name type="common">Egyptian fruit bat</name>
    <name type="synonym">Pteropus aegyptiacus</name>
    <dbReference type="NCBI Taxonomy" id="9407"/>
    <lineage>
        <taxon>Eukaryota</taxon>
        <taxon>Metazoa</taxon>
        <taxon>Chordata</taxon>
        <taxon>Craniata</taxon>
        <taxon>Vertebrata</taxon>
        <taxon>Euteleostomi</taxon>
        <taxon>Mammalia</taxon>
        <taxon>Eutheria</taxon>
        <taxon>Laurasiatheria</taxon>
        <taxon>Chiroptera</taxon>
        <taxon>Yinpterochiroptera</taxon>
        <taxon>Pteropodoidea</taxon>
        <taxon>Pteropodidae</taxon>
        <taxon>Rousettinae</taxon>
        <taxon>Rousettus</taxon>
    </lineage>
</organism>
<dbReference type="GO" id="GO:0005615">
    <property type="term" value="C:extracellular space"/>
    <property type="evidence" value="ECO:0007669"/>
    <property type="project" value="InterPro"/>
</dbReference>
<dbReference type="InterPro" id="IPR023796">
    <property type="entry name" value="Serpin_dom"/>
</dbReference>
<dbReference type="PANTHER" id="PTHR11461">
    <property type="entry name" value="SERINE PROTEASE INHIBITOR, SERPIN"/>
    <property type="match status" value="1"/>
</dbReference>
<reference evidence="3 4" key="1">
    <citation type="journal article" date="2020" name="Nature">
        <title>Six reference-quality genomes reveal evolution of bat adaptations.</title>
        <authorList>
            <person name="Jebb D."/>
            <person name="Huang Z."/>
            <person name="Pippel M."/>
            <person name="Hughes G.M."/>
            <person name="Lavrichenko K."/>
            <person name="Devanna P."/>
            <person name="Winkler S."/>
            <person name="Jermiin L.S."/>
            <person name="Skirmuntt E.C."/>
            <person name="Katzourakis A."/>
            <person name="Burkitt-Gray L."/>
            <person name="Ray D.A."/>
            <person name="Sullivan K.A.M."/>
            <person name="Roscito J.G."/>
            <person name="Kirilenko B.M."/>
            <person name="Davalos L.M."/>
            <person name="Corthals A.P."/>
            <person name="Power M.L."/>
            <person name="Jones G."/>
            <person name="Ransome R.D."/>
            <person name="Dechmann D.K.N."/>
            <person name="Locatelli A.G."/>
            <person name="Puechmaille S.J."/>
            <person name="Fedrigo O."/>
            <person name="Jarvis E.D."/>
            <person name="Hiller M."/>
            <person name="Vernes S.C."/>
            <person name="Myers E.W."/>
            <person name="Teeling E.C."/>
        </authorList>
    </citation>
    <scope>NUCLEOTIDE SEQUENCE [LARGE SCALE GENOMIC DNA]</scope>
    <source>
        <strain evidence="3">MRouAeg1</strain>
        <tissue evidence="3">Muscle</tissue>
    </source>
</reference>
<feature type="transmembrane region" description="Helical" evidence="1">
    <location>
        <begin position="28"/>
        <end position="46"/>
    </location>
</feature>
<proteinExistence type="predicted"/>
<feature type="domain" description="Serpin" evidence="2">
    <location>
        <begin position="7"/>
        <end position="119"/>
    </location>
</feature>
<dbReference type="SUPFAM" id="SSF56574">
    <property type="entry name" value="Serpins"/>
    <property type="match status" value="1"/>
</dbReference>